<proteinExistence type="predicted"/>
<dbReference type="AlphaFoldDB" id="A0AAE0F5J8"/>
<dbReference type="EMBL" id="LGRX02026214">
    <property type="protein sequence ID" value="KAK3251170.1"/>
    <property type="molecule type" value="Genomic_DNA"/>
</dbReference>
<protein>
    <submittedName>
        <fullName evidence="2">Cyclin- protein</fullName>
    </submittedName>
</protein>
<organism evidence="2 3">
    <name type="scientific">Cymbomonas tetramitiformis</name>
    <dbReference type="NCBI Taxonomy" id="36881"/>
    <lineage>
        <taxon>Eukaryota</taxon>
        <taxon>Viridiplantae</taxon>
        <taxon>Chlorophyta</taxon>
        <taxon>Pyramimonadophyceae</taxon>
        <taxon>Pyramimonadales</taxon>
        <taxon>Pyramimonadaceae</taxon>
        <taxon>Cymbomonas</taxon>
    </lineage>
</organism>
<gene>
    <name evidence="2" type="ORF">CYMTET_39483</name>
</gene>
<evidence type="ECO:0000313" key="2">
    <source>
        <dbReference type="EMBL" id="KAK3251170.1"/>
    </source>
</evidence>
<dbReference type="Proteomes" id="UP001190700">
    <property type="component" value="Unassembled WGS sequence"/>
</dbReference>
<name>A0AAE0F5J8_9CHLO</name>
<dbReference type="PANTHER" id="PTHR22146">
    <property type="entry name" value="CAT EYE SYNDROME CRITICAL REGION PROTEIN 6"/>
    <property type="match status" value="1"/>
</dbReference>
<dbReference type="PANTHER" id="PTHR22146:SF8">
    <property type="entry name" value="PROTEIN FAM166B"/>
    <property type="match status" value="1"/>
</dbReference>
<evidence type="ECO:0000313" key="3">
    <source>
        <dbReference type="Proteomes" id="UP001190700"/>
    </source>
</evidence>
<keyword evidence="3" id="KW-1185">Reference proteome</keyword>
<evidence type="ECO:0000256" key="1">
    <source>
        <dbReference type="SAM" id="MobiDB-lite"/>
    </source>
</evidence>
<comment type="caution">
    <text evidence="2">The sequence shown here is derived from an EMBL/GenBank/DDBJ whole genome shotgun (WGS) entry which is preliminary data.</text>
</comment>
<accession>A0AAE0F5J8</accession>
<feature type="region of interest" description="Disordered" evidence="1">
    <location>
        <begin position="359"/>
        <end position="385"/>
    </location>
</feature>
<sequence>MSMKEFVSDGRIPGYQGYIPSMNNHVIGKRYTDATNVADDCSGVLATGANPSSMESLVDNRPQGRHFLYAQVADHGPQEDPRLAPPHVGKRIPLKNEALGYKDFRLMQTKIGGLGDHNLPTVKSASLPSLPYNNKAFQTKKVYMETLPPEAQDPSGNLPGYTGHQHADQHIFAKSYGSTSRHLGGGSKMMTSRSHEMIRYEEGRPVGNTLNGKHRIPGYQGYIPSKDNHIYGKTYGKCTELAPDAESTMRGGANGGETLRVSSMDQLVDSRPQGRIELYAEATDINPQEPPKKLLVHKGKGMVDIKYTEMGKDYKVREMVSPDVQTVKTGKHRIVGYTGHVHGGQHVYATSYGQMTRKLHGGEQMSDPNTSDKLLYWADDRPHQQ</sequence>
<reference evidence="2 3" key="1">
    <citation type="journal article" date="2015" name="Genome Biol. Evol.">
        <title>Comparative Genomics of a Bacterivorous Green Alga Reveals Evolutionary Causalities and Consequences of Phago-Mixotrophic Mode of Nutrition.</title>
        <authorList>
            <person name="Burns J.A."/>
            <person name="Paasch A."/>
            <person name="Narechania A."/>
            <person name="Kim E."/>
        </authorList>
    </citation>
    <scope>NUCLEOTIDE SEQUENCE [LARGE SCALE GENOMIC DNA]</scope>
    <source>
        <strain evidence="2 3">PLY_AMNH</strain>
    </source>
</reference>